<comment type="caution">
    <text evidence="1">The sequence shown here is derived from an EMBL/GenBank/DDBJ whole genome shotgun (WGS) entry which is preliminary data.</text>
</comment>
<reference evidence="1 2" key="1">
    <citation type="journal article" date="2024" name="Plant Biotechnol. J.">
        <title>Dendrobium thyrsiflorum genome and its molecular insights into genes involved in important horticultural traits.</title>
        <authorList>
            <person name="Chen B."/>
            <person name="Wang J.Y."/>
            <person name="Zheng P.J."/>
            <person name="Li K.L."/>
            <person name="Liang Y.M."/>
            <person name="Chen X.F."/>
            <person name="Zhang C."/>
            <person name="Zhao X."/>
            <person name="He X."/>
            <person name="Zhang G.Q."/>
            <person name="Liu Z.J."/>
            <person name="Xu Q."/>
        </authorList>
    </citation>
    <scope>NUCLEOTIDE SEQUENCE [LARGE SCALE GENOMIC DNA]</scope>
    <source>
        <strain evidence="1">GZMU011</strain>
    </source>
</reference>
<keyword evidence="2" id="KW-1185">Reference proteome</keyword>
<dbReference type="EMBL" id="JANQDX010000010">
    <property type="protein sequence ID" value="KAL0917020.1"/>
    <property type="molecule type" value="Genomic_DNA"/>
</dbReference>
<accession>A0ABD0UW58</accession>
<name>A0ABD0UW58_DENTH</name>
<organism evidence="1 2">
    <name type="scientific">Dendrobium thyrsiflorum</name>
    <name type="common">Pinecone-like raceme dendrobium</name>
    <name type="synonym">Orchid</name>
    <dbReference type="NCBI Taxonomy" id="117978"/>
    <lineage>
        <taxon>Eukaryota</taxon>
        <taxon>Viridiplantae</taxon>
        <taxon>Streptophyta</taxon>
        <taxon>Embryophyta</taxon>
        <taxon>Tracheophyta</taxon>
        <taxon>Spermatophyta</taxon>
        <taxon>Magnoliopsida</taxon>
        <taxon>Liliopsida</taxon>
        <taxon>Asparagales</taxon>
        <taxon>Orchidaceae</taxon>
        <taxon>Epidendroideae</taxon>
        <taxon>Malaxideae</taxon>
        <taxon>Dendrobiinae</taxon>
        <taxon>Dendrobium</taxon>
    </lineage>
</organism>
<dbReference type="Proteomes" id="UP001552299">
    <property type="component" value="Unassembled WGS sequence"/>
</dbReference>
<gene>
    <name evidence="1" type="ORF">M5K25_012059</name>
</gene>
<protein>
    <submittedName>
        <fullName evidence="1">Uncharacterized protein</fullName>
    </submittedName>
</protein>
<evidence type="ECO:0000313" key="2">
    <source>
        <dbReference type="Proteomes" id="UP001552299"/>
    </source>
</evidence>
<dbReference type="AlphaFoldDB" id="A0ABD0UW58"/>
<evidence type="ECO:0000313" key="1">
    <source>
        <dbReference type="EMBL" id="KAL0917020.1"/>
    </source>
</evidence>
<proteinExistence type="predicted"/>
<sequence length="93" mass="10582">MAIMIVASTYQKQNSGDCGLNQLLKKNALDDCRYCHQILLVLLLSGMQPEPIQGWQDLVNPRIEPVNDDRGKGTHHLIADITLPEHQRTKHRK</sequence>